<keyword evidence="9" id="KW-0347">Helicase</keyword>
<organism evidence="9 10">
    <name type="scientific">Artemisia annua</name>
    <name type="common">Sweet wormwood</name>
    <dbReference type="NCBI Taxonomy" id="35608"/>
    <lineage>
        <taxon>Eukaryota</taxon>
        <taxon>Viridiplantae</taxon>
        <taxon>Streptophyta</taxon>
        <taxon>Embryophyta</taxon>
        <taxon>Tracheophyta</taxon>
        <taxon>Spermatophyta</taxon>
        <taxon>Magnoliopsida</taxon>
        <taxon>eudicotyledons</taxon>
        <taxon>Gunneridae</taxon>
        <taxon>Pentapetalae</taxon>
        <taxon>asterids</taxon>
        <taxon>campanulids</taxon>
        <taxon>Asterales</taxon>
        <taxon>Asteraceae</taxon>
        <taxon>Asteroideae</taxon>
        <taxon>Anthemideae</taxon>
        <taxon>Artemisiinae</taxon>
        <taxon>Artemisia</taxon>
    </lineage>
</organism>
<evidence type="ECO:0000259" key="8">
    <source>
        <dbReference type="Pfam" id="PF08646"/>
    </source>
</evidence>
<gene>
    <name evidence="9" type="ORF">CTI12_AA327570</name>
</gene>
<dbReference type="GO" id="GO:0004386">
    <property type="term" value="F:helicase activity"/>
    <property type="evidence" value="ECO:0007669"/>
    <property type="project" value="UniProtKB-KW"/>
</dbReference>
<dbReference type="SUPFAM" id="SSF50249">
    <property type="entry name" value="Nucleic acid-binding proteins"/>
    <property type="match status" value="2"/>
</dbReference>
<evidence type="ECO:0000256" key="2">
    <source>
        <dbReference type="ARBA" id="ARBA00022723"/>
    </source>
</evidence>
<keyword evidence="4" id="KW-0862">Zinc</keyword>
<evidence type="ECO:0000313" key="10">
    <source>
        <dbReference type="Proteomes" id="UP000245207"/>
    </source>
</evidence>
<feature type="domain" description="Replication protein A 70 kDa DNA-binding subunit B/D first OB fold" evidence="7">
    <location>
        <begin position="823"/>
        <end position="928"/>
    </location>
</feature>
<protein>
    <submittedName>
        <fullName evidence="9">DNA helicase PIF1, ATP-dependent</fullName>
    </submittedName>
</protein>
<dbReference type="InterPro" id="IPR047192">
    <property type="entry name" value="Euk_RPA1_DBD_C"/>
</dbReference>
<feature type="compositionally biased region" description="Polar residues" evidence="6">
    <location>
        <begin position="135"/>
        <end position="146"/>
    </location>
</feature>
<keyword evidence="9" id="KW-0067">ATP-binding</keyword>
<accession>A0A2U1MYW6</accession>
<dbReference type="CDD" id="cd04480">
    <property type="entry name" value="RPA1_DBD_A_like"/>
    <property type="match status" value="1"/>
</dbReference>
<feature type="domain" description="Replication factor A C-terminal" evidence="8">
    <location>
        <begin position="1051"/>
        <end position="1170"/>
    </location>
</feature>
<evidence type="ECO:0000256" key="4">
    <source>
        <dbReference type="ARBA" id="ARBA00022833"/>
    </source>
</evidence>
<dbReference type="Proteomes" id="UP000245207">
    <property type="component" value="Unassembled WGS sequence"/>
</dbReference>
<reference evidence="9 10" key="1">
    <citation type="journal article" date="2018" name="Mol. Plant">
        <title>The genome of Artemisia annua provides insight into the evolution of Asteraceae family and artemisinin biosynthesis.</title>
        <authorList>
            <person name="Shen Q."/>
            <person name="Zhang L."/>
            <person name="Liao Z."/>
            <person name="Wang S."/>
            <person name="Yan T."/>
            <person name="Shi P."/>
            <person name="Liu M."/>
            <person name="Fu X."/>
            <person name="Pan Q."/>
            <person name="Wang Y."/>
            <person name="Lv Z."/>
            <person name="Lu X."/>
            <person name="Zhang F."/>
            <person name="Jiang W."/>
            <person name="Ma Y."/>
            <person name="Chen M."/>
            <person name="Hao X."/>
            <person name="Li L."/>
            <person name="Tang Y."/>
            <person name="Lv G."/>
            <person name="Zhou Y."/>
            <person name="Sun X."/>
            <person name="Brodelius P.E."/>
            <person name="Rose J.K.C."/>
            <person name="Tang K."/>
        </authorList>
    </citation>
    <scope>NUCLEOTIDE SEQUENCE [LARGE SCALE GENOMIC DNA]</scope>
    <source>
        <strain evidence="10">cv. Huhao1</strain>
        <tissue evidence="9">Leaf</tissue>
    </source>
</reference>
<sequence>MVIYCVMYTLQWKKYIDLFSQIDPPYIEDKVINQPKLDHIYQLTDMSRNSDENNDPNRYAFETNNRLRNCMSPLVTTGNPHVLNDITNNVTVAPPRRPRGRPRLSSRPVANVSVNNNVTVAPQRRRGRPPLSARPSHSNQTSQPHQNFDPHVVTTSSLTNPYMVNHYFTPTSNLSSGSSRLTTFCNEASAVINIPDTVPPLPRPGRPRSQANVMPAHRNVRPRYTPNNDVHNTSPTGTPTIMLSSVTVVDNDGNAVHQTQSSGLRNHSNPTTVSNHANVMNTSSSTRDMSPSTNFDETDTDLDTNVYRLARQHRRMRQMARDRFRESSIQPVTLRLIGTRQHNSRQYNLPTASEVAALIPGDGNPTDTRDVIVEERGKTLHKAGRLFHTYCVDAYAAVLDHDLDWYKRNQNTIRADLYNGFHDRVANGETNAESIGRREGCNRVYFRDDDDVDDVIERNTESITKFTAWMKANNIYPHARALRYVDFPTEFTWHDSTKEWMPRKSGMSIGRIYYVSPSMGEKFYLRMLLNVIRGPRDWEEIRTVDDVVYPTYMATCRAWNLLGNDSEWIEAIRSASQWKLGDQLREMFVTILLFCTVSDHSDLFTECFPYISEDVARNQRRLLQNEQVVFTDEEIRNYTLLELEKILNTNNKSLIDFPDLPQIEYTLMNIGRNRMIAAERMYNANEERSQFNYFSYRATMSIRYHHVSDLHPNLTNKWTVNVMAARVWTTYNPNNNRVLSMDLIIVDERFGYTTDIQPSSLRPQLFHRYVFKFVPFGNLQRRIGNDTYLTATTVQGNNLSVISCKQQYLKCINSSRATMSIRYHHVSDLHPNLTDKWTVNVMAARVWTTYNPNNNRVLSMDLIIVDERSTSIHAKIPASLINRFGNRVKEGCVYRIHKFTVVNYGDTKYRPLEIKFFVQFGYTTDIQPSSLRPQLFDRYVFKFVPFGNLQRRIGNDTYLTDVIGVLREWGPLQNNVERVQGCNPQVRKIVIADMRHIQPVVFTSTIIENETLKVTPVTEIYHCLADGATLGTRFIIYGMVIGVDLDKDWKFIQCTKCLHKVTLDGVRYYCDDCKKHVSNPRQTYKLVIKVRDNGEDIDCVLFNSAATEILGLTVEELITKTLKEGAGDPNWIVDYFVDNLFTQMVVLEIKIDKFNLPPTYVKRYTVTKYYGSDFNDLNKHRGSSSMSGSVTRLTNSNVSSGLNYSDMVDYAIDNENLGTTITEDEEKLMDEIEWSSVCEIVPPTTHTVTNQPPHAPNANMNDPVHDEVNATVVEAPVDDSVHDVSHASNELTIAVNTVVCPPSNATVVREIEEMPDEVNVNNMNFEVNEVAVPQLMEIMQDEGDEEVVNRS</sequence>
<dbReference type="CDD" id="cd04476">
    <property type="entry name" value="RPA1_DBD_C"/>
    <property type="match status" value="1"/>
</dbReference>
<keyword evidence="10" id="KW-1185">Reference proteome</keyword>
<evidence type="ECO:0000259" key="7">
    <source>
        <dbReference type="Pfam" id="PF02721"/>
    </source>
</evidence>
<evidence type="ECO:0000256" key="5">
    <source>
        <dbReference type="ARBA" id="ARBA00023125"/>
    </source>
</evidence>
<dbReference type="Gene3D" id="2.40.50.140">
    <property type="entry name" value="Nucleic acid-binding proteins"/>
    <property type="match status" value="2"/>
</dbReference>
<name>A0A2U1MYW6_ARTAN</name>
<comment type="caution">
    <text evidence="9">The sequence shown here is derived from an EMBL/GenBank/DDBJ whole genome shotgun (WGS) entry which is preliminary data.</text>
</comment>
<evidence type="ECO:0000256" key="1">
    <source>
        <dbReference type="ARBA" id="ARBA00005690"/>
    </source>
</evidence>
<comment type="similarity">
    <text evidence="1">Belongs to the replication factor A protein 1 family.</text>
</comment>
<dbReference type="Pfam" id="PF08646">
    <property type="entry name" value="Rep_fac-A_C"/>
    <property type="match status" value="1"/>
</dbReference>
<dbReference type="GO" id="GO:0003677">
    <property type="term" value="F:DNA binding"/>
    <property type="evidence" value="ECO:0007669"/>
    <property type="project" value="UniProtKB-KW"/>
</dbReference>
<keyword evidence="2" id="KW-0479">Metal-binding</keyword>
<dbReference type="GO" id="GO:0008270">
    <property type="term" value="F:zinc ion binding"/>
    <property type="evidence" value="ECO:0007669"/>
    <property type="project" value="UniProtKB-KW"/>
</dbReference>
<feature type="region of interest" description="Disordered" evidence="6">
    <location>
        <begin position="258"/>
        <end position="299"/>
    </location>
</feature>
<evidence type="ECO:0000256" key="6">
    <source>
        <dbReference type="SAM" id="MobiDB-lite"/>
    </source>
</evidence>
<feature type="region of interest" description="Disordered" evidence="6">
    <location>
        <begin position="90"/>
        <end position="154"/>
    </location>
</feature>
<dbReference type="InterPro" id="IPR013955">
    <property type="entry name" value="Rep_factor-A_C"/>
</dbReference>
<dbReference type="EMBL" id="PKPP01004032">
    <property type="protein sequence ID" value="PWA66416.1"/>
    <property type="molecule type" value="Genomic_DNA"/>
</dbReference>
<dbReference type="PANTHER" id="PTHR47165">
    <property type="entry name" value="OS03G0429900 PROTEIN"/>
    <property type="match status" value="1"/>
</dbReference>
<feature type="compositionally biased region" description="Polar residues" evidence="6">
    <location>
        <begin position="258"/>
        <end position="295"/>
    </location>
</feature>
<dbReference type="PANTHER" id="PTHR47165:SF4">
    <property type="entry name" value="OS03G0429900 PROTEIN"/>
    <property type="match status" value="1"/>
</dbReference>
<keyword evidence="3" id="KW-0863">Zinc-finger</keyword>
<dbReference type="InterPro" id="IPR003871">
    <property type="entry name" value="RFA1B/D_OB_1st"/>
</dbReference>
<evidence type="ECO:0000256" key="3">
    <source>
        <dbReference type="ARBA" id="ARBA00022771"/>
    </source>
</evidence>
<dbReference type="Pfam" id="PF02721">
    <property type="entry name" value="DUF223"/>
    <property type="match status" value="1"/>
</dbReference>
<dbReference type="OrthoDB" id="1931061at2759"/>
<evidence type="ECO:0000313" key="9">
    <source>
        <dbReference type="EMBL" id="PWA66416.1"/>
    </source>
</evidence>
<keyword evidence="5" id="KW-0238">DNA-binding</keyword>
<keyword evidence="9" id="KW-0378">Hydrolase</keyword>
<feature type="compositionally biased region" description="Low complexity" evidence="6">
    <location>
        <begin position="105"/>
        <end position="121"/>
    </location>
</feature>
<dbReference type="InterPro" id="IPR012340">
    <property type="entry name" value="NA-bd_OB-fold"/>
</dbReference>
<dbReference type="STRING" id="35608.A0A2U1MYW6"/>
<keyword evidence="9" id="KW-0547">Nucleotide-binding</keyword>
<proteinExistence type="inferred from homology"/>